<evidence type="ECO:0000313" key="2">
    <source>
        <dbReference type="Proteomes" id="UP000535182"/>
    </source>
</evidence>
<protein>
    <recommendedName>
        <fullName evidence="3">Carboxypeptidase regulatory-like domain-containing protein</fullName>
    </recommendedName>
</protein>
<proteinExistence type="predicted"/>
<dbReference type="Proteomes" id="UP000535182">
    <property type="component" value="Unassembled WGS sequence"/>
</dbReference>
<dbReference type="AlphaFoldDB" id="A0A9X0QAX8"/>
<dbReference type="GO" id="GO:0030246">
    <property type="term" value="F:carbohydrate binding"/>
    <property type="evidence" value="ECO:0007669"/>
    <property type="project" value="InterPro"/>
</dbReference>
<evidence type="ECO:0000313" key="1">
    <source>
        <dbReference type="EMBL" id="MBB5326908.1"/>
    </source>
</evidence>
<dbReference type="EMBL" id="JACHEB010000001">
    <property type="protein sequence ID" value="MBB5326908.1"/>
    <property type="molecule type" value="Genomic_DNA"/>
</dbReference>
<dbReference type="RefSeq" id="WP_183973161.1">
    <property type="nucleotide sequence ID" value="NZ_JACHEB010000001.1"/>
</dbReference>
<sequence>MCGYACRLPVRQRDDAEYAGKEERRYAAGEQHAYSSPTDMDGVFQIDGAVAGDYYILGRCAGYVTPYDVLVAETSGAVKDEDEGLKYALNPITVVAGRTTSTSVTMQRGASIAGTVIYDDGSPAENLPVKLLWKNAKQQWEPFANSANDNSTSVLGLDSVQTDDRGRFRETGLPPGTYSVMIALRQALWMPKRITGTSEIDVKVTKGDGLKVYFGDKYRIRETLPIVLYDGEERNGVDVTIPANGLHVVRGAVSAKADGSVVKKVTVQLLDPEDMTVVREADIGSEGTFVLHCVVSGSYVVKVSGQDAGSKASVFDPVTQNLVVEGDVRDLNFVLDPVLKH</sequence>
<gene>
    <name evidence="1" type="ORF">HDF14_000502</name>
</gene>
<keyword evidence="2" id="KW-1185">Reference proteome</keyword>
<name>A0A9X0QAX8_9BACT</name>
<comment type="caution">
    <text evidence="1">The sequence shown here is derived from an EMBL/GenBank/DDBJ whole genome shotgun (WGS) entry which is preliminary data.</text>
</comment>
<organism evidence="1 2">
    <name type="scientific">Tunturiibacter gelidiferens</name>
    <dbReference type="NCBI Taxonomy" id="3069689"/>
    <lineage>
        <taxon>Bacteria</taxon>
        <taxon>Pseudomonadati</taxon>
        <taxon>Acidobacteriota</taxon>
        <taxon>Terriglobia</taxon>
        <taxon>Terriglobales</taxon>
        <taxon>Acidobacteriaceae</taxon>
        <taxon>Tunturiibacter</taxon>
    </lineage>
</organism>
<dbReference type="SUPFAM" id="SSF49452">
    <property type="entry name" value="Starch-binding domain-like"/>
    <property type="match status" value="1"/>
</dbReference>
<accession>A0A9X0QAX8</accession>
<evidence type="ECO:0008006" key="3">
    <source>
        <dbReference type="Google" id="ProtNLM"/>
    </source>
</evidence>
<reference evidence="1 2" key="1">
    <citation type="submission" date="2020-08" db="EMBL/GenBank/DDBJ databases">
        <title>Genomic Encyclopedia of Type Strains, Phase IV (KMG-V): Genome sequencing to study the core and pangenomes of soil and plant-associated prokaryotes.</title>
        <authorList>
            <person name="Whitman W."/>
        </authorList>
    </citation>
    <scope>NUCLEOTIDE SEQUENCE [LARGE SCALE GENOMIC DNA]</scope>
    <source>
        <strain evidence="1 2">X5P2</strain>
    </source>
</reference>
<dbReference type="InterPro" id="IPR013784">
    <property type="entry name" value="Carb-bd-like_fold"/>
</dbReference>